<keyword evidence="19" id="KW-1185">Reference proteome</keyword>
<evidence type="ECO:0000256" key="3">
    <source>
        <dbReference type="ARBA" id="ARBA00004637"/>
    </source>
</evidence>
<keyword evidence="7" id="KW-0813">Transport</keyword>
<dbReference type="GO" id="GO:0005758">
    <property type="term" value="C:mitochondrial intermembrane space"/>
    <property type="evidence" value="ECO:0007669"/>
    <property type="project" value="UniProtKB-SubCell"/>
</dbReference>
<dbReference type="PANTHER" id="PTHR15224">
    <property type="entry name" value="NADH DEHYDROGENASE [UBIQUINONE] IRON-SULFUR PROTEIN 5"/>
    <property type="match status" value="1"/>
</dbReference>
<dbReference type="Proteomes" id="UP000075714">
    <property type="component" value="Unassembled WGS sequence"/>
</dbReference>
<keyword evidence="10" id="KW-0249">Electron transport</keyword>
<keyword evidence="9" id="KW-0999">Mitochondrion inner membrane</keyword>
<feature type="disulfide bond" evidence="16">
    <location>
        <begin position="23"/>
        <end position="39"/>
    </location>
</feature>
<evidence type="ECO:0000256" key="6">
    <source>
        <dbReference type="ARBA" id="ARBA00013482"/>
    </source>
</evidence>
<evidence type="ECO:0000256" key="10">
    <source>
        <dbReference type="ARBA" id="ARBA00022982"/>
    </source>
</evidence>
<gene>
    <name evidence="18" type="ORF">GPECTOR_2g1574</name>
</gene>
<evidence type="ECO:0000256" key="16">
    <source>
        <dbReference type="PIRSR" id="PIRSR619342-50"/>
    </source>
</evidence>
<evidence type="ECO:0000256" key="15">
    <source>
        <dbReference type="ARBA" id="ARBA00032739"/>
    </source>
</evidence>
<evidence type="ECO:0000256" key="11">
    <source>
        <dbReference type="ARBA" id="ARBA00023128"/>
    </source>
</evidence>
<dbReference type="InterPro" id="IPR019342">
    <property type="entry name" value="NADH_UbQ_OxRdtase_FeS-su5"/>
</dbReference>
<dbReference type="OrthoDB" id="9992197at2759"/>
<protein>
    <recommendedName>
        <fullName evidence="6">NADH dehydrogenase [ubiquinone] iron-sulfur protein 5</fullName>
    </recommendedName>
    <alternativeName>
        <fullName evidence="14">Complex I-15 kDa</fullName>
    </alternativeName>
    <alternativeName>
        <fullName evidence="15">NADH-ubiquinone oxidoreductase 15 kDa subunit</fullName>
    </alternativeName>
</protein>
<evidence type="ECO:0000256" key="9">
    <source>
        <dbReference type="ARBA" id="ARBA00022792"/>
    </source>
</evidence>
<evidence type="ECO:0000256" key="13">
    <source>
        <dbReference type="ARBA" id="ARBA00023157"/>
    </source>
</evidence>
<evidence type="ECO:0000256" key="1">
    <source>
        <dbReference type="ARBA" id="ARBA00003195"/>
    </source>
</evidence>
<dbReference type="STRING" id="33097.A0A150H236"/>
<keyword evidence="13 16" id="KW-1015">Disulfide bond</keyword>
<keyword evidence="11" id="KW-0496">Mitochondrion</keyword>
<evidence type="ECO:0000313" key="19">
    <source>
        <dbReference type="Proteomes" id="UP000075714"/>
    </source>
</evidence>
<evidence type="ECO:0000256" key="12">
    <source>
        <dbReference type="ARBA" id="ARBA00023136"/>
    </source>
</evidence>
<feature type="region of interest" description="Disordered" evidence="17">
    <location>
        <begin position="60"/>
        <end position="80"/>
    </location>
</feature>
<dbReference type="PANTHER" id="PTHR15224:SF1">
    <property type="entry name" value="NADH DEHYDROGENASE [UBIQUINONE] IRON-SULFUR PROTEIN 5"/>
    <property type="match status" value="1"/>
</dbReference>
<name>A0A150H236_GONPE</name>
<evidence type="ECO:0000256" key="14">
    <source>
        <dbReference type="ARBA" id="ARBA00031222"/>
    </source>
</evidence>
<proteinExistence type="inferred from homology"/>
<comment type="function">
    <text evidence="1">Accessory subunit of the mitochondrial membrane respiratory chain NADH dehydrogenase (Complex I), that is believed not to be involved in catalysis. Complex I functions in the transfer of electrons from NADH to the respiratory chain. The immediate electron acceptor for the enzyme is believed to be ubiquinone.</text>
</comment>
<comment type="subunit">
    <text evidence="5">Mammalian complex I is composed of 45 different subunits. This is a component of the iron-sulfur (IP) fragment of the enzyme.</text>
</comment>
<dbReference type="Pfam" id="PF10200">
    <property type="entry name" value="Ndufs5"/>
    <property type="match status" value="1"/>
</dbReference>
<keyword evidence="8" id="KW-0679">Respiratory chain</keyword>
<sequence length="80" mass="9455">MAGMGLSSQTARCYDWYMDYLKCMDESKAPTIATRREECMEWLEDYNECLHRDKERTRRQLVERERLKQLSGGPAKHGGH</sequence>
<evidence type="ECO:0000256" key="17">
    <source>
        <dbReference type="SAM" id="MobiDB-lite"/>
    </source>
</evidence>
<comment type="similarity">
    <text evidence="4">Belongs to the complex I NDUFS5 subunit family.</text>
</comment>
<comment type="caution">
    <text evidence="18">The sequence shown here is derived from an EMBL/GenBank/DDBJ whole genome shotgun (WGS) entry which is preliminary data.</text>
</comment>
<dbReference type="CDD" id="cd24141">
    <property type="entry name" value="NDUFS5-like"/>
    <property type="match status" value="1"/>
</dbReference>
<feature type="disulfide bond" evidence="16">
    <location>
        <begin position="13"/>
        <end position="49"/>
    </location>
</feature>
<evidence type="ECO:0000256" key="4">
    <source>
        <dbReference type="ARBA" id="ARBA00007372"/>
    </source>
</evidence>
<comment type="subcellular location">
    <subcellularLocation>
        <location evidence="3">Mitochondrion inner membrane</location>
        <topology evidence="3">Peripheral membrane protein</topology>
    </subcellularLocation>
    <subcellularLocation>
        <location evidence="2">Mitochondrion intermembrane space</location>
    </subcellularLocation>
</comment>
<accession>A0A150H236</accession>
<dbReference type="GO" id="GO:0032981">
    <property type="term" value="P:mitochondrial respiratory chain complex I assembly"/>
    <property type="evidence" value="ECO:0007669"/>
    <property type="project" value="TreeGrafter"/>
</dbReference>
<evidence type="ECO:0000256" key="8">
    <source>
        <dbReference type="ARBA" id="ARBA00022660"/>
    </source>
</evidence>
<keyword evidence="12" id="KW-0472">Membrane</keyword>
<dbReference type="EMBL" id="LSYV01000003">
    <property type="protein sequence ID" value="KXZ56022.1"/>
    <property type="molecule type" value="Genomic_DNA"/>
</dbReference>
<evidence type="ECO:0000256" key="7">
    <source>
        <dbReference type="ARBA" id="ARBA00022448"/>
    </source>
</evidence>
<evidence type="ECO:0000256" key="5">
    <source>
        <dbReference type="ARBA" id="ARBA00011261"/>
    </source>
</evidence>
<evidence type="ECO:0000256" key="2">
    <source>
        <dbReference type="ARBA" id="ARBA00004569"/>
    </source>
</evidence>
<dbReference type="AlphaFoldDB" id="A0A150H236"/>
<dbReference type="GO" id="GO:0005743">
    <property type="term" value="C:mitochondrial inner membrane"/>
    <property type="evidence" value="ECO:0007669"/>
    <property type="project" value="UniProtKB-SubCell"/>
</dbReference>
<reference evidence="19" key="1">
    <citation type="journal article" date="2016" name="Nat. Commun.">
        <title>The Gonium pectorale genome demonstrates co-option of cell cycle regulation during the evolution of multicellularity.</title>
        <authorList>
            <person name="Hanschen E.R."/>
            <person name="Marriage T.N."/>
            <person name="Ferris P.J."/>
            <person name="Hamaji T."/>
            <person name="Toyoda A."/>
            <person name="Fujiyama A."/>
            <person name="Neme R."/>
            <person name="Noguchi H."/>
            <person name="Minakuchi Y."/>
            <person name="Suzuki M."/>
            <person name="Kawai-Toyooka H."/>
            <person name="Smith D.R."/>
            <person name="Sparks H."/>
            <person name="Anderson J."/>
            <person name="Bakaric R."/>
            <person name="Luria V."/>
            <person name="Karger A."/>
            <person name="Kirschner M.W."/>
            <person name="Durand P.M."/>
            <person name="Michod R.E."/>
            <person name="Nozaki H."/>
            <person name="Olson B.J."/>
        </authorList>
    </citation>
    <scope>NUCLEOTIDE SEQUENCE [LARGE SCALE GENOMIC DNA]</scope>
    <source>
        <strain evidence="19">NIES-2863</strain>
    </source>
</reference>
<organism evidence="18 19">
    <name type="scientific">Gonium pectorale</name>
    <name type="common">Green alga</name>
    <dbReference type="NCBI Taxonomy" id="33097"/>
    <lineage>
        <taxon>Eukaryota</taxon>
        <taxon>Viridiplantae</taxon>
        <taxon>Chlorophyta</taxon>
        <taxon>core chlorophytes</taxon>
        <taxon>Chlorophyceae</taxon>
        <taxon>CS clade</taxon>
        <taxon>Chlamydomonadales</taxon>
        <taxon>Volvocaceae</taxon>
        <taxon>Gonium</taxon>
    </lineage>
</organism>
<dbReference type="PROSITE" id="PS51808">
    <property type="entry name" value="CHCH"/>
    <property type="match status" value="1"/>
</dbReference>
<evidence type="ECO:0000313" key="18">
    <source>
        <dbReference type="EMBL" id="KXZ56022.1"/>
    </source>
</evidence>